<keyword evidence="1" id="KW-1133">Transmembrane helix</keyword>
<feature type="transmembrane region" description="Helical" evidence="1">
    <location>
        <begin position="191"/>
        <end position="208"/>
    </location>
</feature>
<organism evidence="3 4">
    <name type="scientific">Roseicella aquatilis</name>
    <dbReference type="NCBI Taxonomy" id="2527868"/>
    <lineage>
        <taxon>Bacteria</taxon>
        <taxon>Pseudomonadati</taxon>
        <taxon>Pseudomonadota</taxon>
        <taxon>Alphaproteobacteria</taxon>
        <taxon>Acetobacterales</taxon>
        <taxon>Roseomonadaceae</taxon>
        <taxon>Roseicella</taxon>
    </lineage>
</organism>
<proteinExistence type="predicted"/>
<reference evidence="3 4" key="1">
    <citation type="submission" date="2019-03" db="EMBL/GenBank/DDBJ databases">
        <title>Paracraurococcus aquatilis NE82 genome sequence.</title>
        <authorList>
            <person name="Zhao Y."/>
            <person name="Du Z."/>
        </authorList>
    </citation>
    <scope>NUCLEOTIDE SEQUENCE [LARGE SCALE GENOMIC DNA]</scope>
    <source>
        <strain evidence="3 4">NE82</strain>
    </source>
</reference>
<dbReference type="Proteomes" id="UP000295023">
    <property type="component" value="Unassembled WGS sequence"/>
</dbReference>
<feature type="transmembrane region" description="Helical" evidence="1">
    <location>
        <begin position="312"/>
        <end position="335"/>
    </location>
</feature>
<evidence type="ECO:0000313" key="4">
    <source>
        <dbReference type="Proteomes" id="UP000295023"/>
    </source>
</evidence>
<feature type="transmembrane region" description="Helical" evidence="1">
    <location>
        <begin position="277"/>
        <end position="300"/>
    </location>
</feature>
<evidence type="ECO:0000256" key="1">
    <source>
        <dbReference type="SAM" id="Phobius"/>
    </source>
</evidence>
<gene>
    <name evidence="3" type="ORF">EXY23_11640</name>
</gene>
<dbReference type="PANTHER" id="PTHR42208">
    <property type="entry name" value="HEAVY METAL TRANSPORTER-RELATED"/>
    <property type="match status" value="1"/>
</dbReference>
<evidence type="ECO:0000259" key="2">
    <source>
        <dbReference type="Pfam" id="PF13386"/>
    </source>
</evidence>
<dbReference type="PANTHER" id="PTHR42208:SF1">
    <property type="entry name" value="HEAVY METAL TRANSPORTER"/>
    <property type="match status" value="1"/>
</dbReference>
<protein>
    <submittedName>
        <fullName evidence="3">Sulfite exporter TauE/SafE family protein</fullName>
    </submittedName>
</protein>
<comment type="caution">
    <text evidence="3">The sequence shown here is derived from an EMBL/GenBank/DDBJ whole genome shotgun (WGS) entry which is preliminary data.</text>
</comment>
<dbReference type="Pfam" id="PF13386">
    <property type="entry name" value="DsbD_2"/>
    <property type="match status" value="1"/>
</dbReference>
<dbReference type="InterPro" id="IPR039447">
    <property type="entry name" value="UreH-like_TM_dom"/>
</dbReference>
<dbReference type="AlphaFoldDB" id="A0A4R4DRN3"/>
<dbReference type="EMBL" id="SKBM01000009">
    <property type="protein sequence ID" value="TCZ63019.1"/>
    <property type="molecule type" value="Genomic_DNA"/>
</dbReference>
<feature type="domain" description="Urease accessory protein UreH-like transmembrane" evidence="2">
    <location>
        <begin position="117"/>
        <end position="322"/>
    </location>
</feature>
<keyword evidence="4" id="KW-1185">Reference proteome</keyword>
<evidence type="ECO:0000313" key="3">
    <source>
        <dbReference type="EMBL" id="TCZ63019.1"/>
    </source>
</evidence>
<keyword evidence="1" id="KW-0812">Transmembrane</keyword>
<feature type="transmembrane region" description="Helical" evidence="1">
    <location>
        <begin position="249"/>
        <end position="271"/>
    </location>
</feature>
<accession>A0A4R4DRN3</accession>
<sequence>MTKKLMPCGAPCARTGTGATASAASASRLVLRIIDSSLSFSAPGSLDEAPCPAPARDADVTRPGGGRVMRGAPCSRRFAAPQGPRAHPILTSDMLADCLHDLAALGPGGLPALMGALFLAGLAGGATHCATMCAPFVLAQAATGIGAGGGRLQRLAGAALLPYQLGRMLGYGALGALAGGAAGLVTLASGVRWLLALLLVLAAVLMLAQASRRFGAWLPALPWAAPRLPAAMERRIGALLAAPTGWRGVLLGLLLSALPCGLLYGALAAAAASGSALAGALAMLAFVLGTVPALTGVALLGRLFGRRQGPGLRLAGGALFALNGVVLLAMAVRLVA</sequence>
<name>A0A4R4DRN3_9PROT</name>
<keyword evidence="1" id="KW-0472">Membrane</keyword>
<feature type="transmembrane region" description="Helical" evidence="1">
    <location>
        <begin position="168"/>
        <end position="185"/>
    </location>
</feature>